<dbReference type="PANTHER" id="PTHR24174">
    <property type="entry name" value="ANKYRIN REPEAT AND STERILE ALPHA MOTIF DOMAIN-CONTAINING PROTEIN 1"/>
    <property type="match status" value="1"/>
</dbReference>
<sequence length="446" mass="50537">MAVPSVETIKANSKAFIYKLEVMEYAMENATKGFLQDDKGSIFCLETRDADATRVLLARVLRTLSKESVLKQNLAEIFTDFSDFASMSHQQNNDWTKNFPNLLVCKVDRDGQLDEHFNILESWVNNVKAESKKIIFIVKNSKNLESIMMKIGMANFIKLKFTELWEQNEISMKSNPNICRNVNENQVRMNVQDLDNNEPATALDEDMKVNLDKRSSKKRSINGETKIHDADPSRAREINTRDFSGDTQLHVAAWSGKRELVKHLLARGAKMDIKDYYYGQTALHFAAERGHFEIAKILLKHGANVNATDKNIKTPLHASCKHPNANIAWMILELLLKFNAEIDKKCADGETSLHVASRHGHIEVINSLLQNGANIDAQDNAGKSPLYVATESNNPEVVSYLLQKGANIHIKYTLLNKTPLDVARDRNDTYITEIIEKHASLMKKPR</sequence>
<feature type="repeat" description="ANK" evidence="3">
    <location>
        <begin position="244"/>
        <end position="276"/>
    </location>
</feature>
<dbReference type="Gene3D" id="1.25.40.20">
    <property type="entry name" value="Ankyrin repeat-containing domain"/>
    <property type="match status" value="2"/>
</dbReference>
<dbReference type="Pfam" id="PF12796">
    <property type="entry name" value="Ank_2"/>
    <property type="match status" value="1"/>
</dbReference>
<accession>A0A9N9ML00</accession>
<evidence type="ECO:0000313" key="4">
    <source>
        <dbReference type="EMBL" id="CAG9764408.1"/>
    </source>
</evidence>
<keyword evidence="1" id="KW-0677">Repeat</keyword>
<dbReference type="OrthoDB" id="10254927at2759"/>
<dbReference type="SUPFAM" id="SSF48403">
    <property type="entry name" value="Ankyrin repeat"/>
    <property type="match status" value="1"/>
</dbReference>
<dbReference type="InterPro" id="IPR036770">
    <property type="entry name" value="Ankyrin_rpt-contain_sf"/>
</dbReference>
<keyword evidence="2 3" id="KW-0040">ANK repeat</keyword>
<feature type="repeat" description="ANK" evidence="3">
    <location>
        <begin position="278"/>
        <end position="310"/>
    </location>
</feature>
<gene>
    <name evidence="4" type="ORF">CEUTPL_LOCUS5048</name>
</gene>
<dbReference type="EMBL" id="OU892278">
    <property type="protein sequence ID" value="CAG9764408.1"/>
    <property type="molecule type" value="Genomic_DNA"/>
</dbReference>
<dbReference type="PANTHER" id="PTHR24174:SF16">
    <property type="entry name" value="CASKIN-2"/>
    <property type="match status" value="1"/>
</dbReference>
<dbReference type="Pfam" id="PF13637">
    <property type="entry name" value="Ank_4"/>
    <property type="match status" value="1"/>
</dbReference>
<evidence type="ECO:0000256" key="1">
    <source>
        <dbReference type="ARBA" id="ARBA00022737"/>
    </source>
</evidence>
<evidence type="ECO:0000256" key="2">
    <source>
        <dbReference type="ARBA" id="ARBA00023043"/>
    </source>
</evidence>
<dbReference type="Proteomes" id="UP001152799">
    <property type="component" value="Chromosome 2"/>
</dbReference>
<dbReference type="InterPro" id="IPR002110">
    <property type="entry name" value="Ankyrin_rpt"/>
</dbReference>
<evidence type="ECO:0000256" key="3">
    <source>
        <dbReference type="PROSITE-ProRule" id="PRU00023"/>
    </source>
</evidence>
<organism evidence="4 5">
    <name type="scientific">Ceutorhynchus assimilis</name>
    <name type="common">cabbage seed weevil</name>
    <dbReference type="NCBI Taxonomy" id="467358"/>
    <lineage>
        <taxon>Eukaryota</taxon>
        <taxon>Metazoa</taxon>
        <taxon>Ecdysozoa</taxon>
        <taxon>Arthropoda</taxon>
        <taxon>Hexapoda</taxon>
        <taxon>Insecta</taxon>
        <taxon>Pterygota</taxon>
        <taxon>Neoptera</taxon>
        <taxon>Endopterygota</taxon>
        <taxon>Coleoptera</taxon>
        <taxon>Polyphaga</taxon>
        <taxon>Cucujiformia</taxon>
        <taxon>Curculionidae</taxon>
        <taxon>Ceutorhynchinae</taxon>
        <taxon>Ceutorhynchus</taxon>
    </lineage>
</organism>
<dbReference type="InterPro" id="IPR033635">
    <property type="entry name" value="ANKS1/Caskin"/>
</dbReference>
<protein>
    <submittedName>
        <fullName evidence="4">Uncharacterized protein</fullName>
    </submittedName>
</protein>
<evidence type="ECO:0000313" key="5">
    <source>
        <dbReference type="Proteomes" id="UP001152799"/>
    </source>
</evidence>
<dbReference type="PRINTS" id="PR01415">
    <property type="entry name" value="ANKYRIN"/>
</dbReference>
<dbReference type="PROSITE" id="PS50088">
    <property type="entry name" value="ANK_REPEAT"/>
    <property type="match status" value="4"/>
</dbReference>
<proteinExistence type="predicted"/>
<dbReference type="SMART" id="SM00248">
    <property type="entry name" value="ANK"/>
    <property type="match status" value="5"/>
</dbReference>
<reference evidence="4" key="1">
    <citation type="submission" date="2022-01" db="EMBL/GenBank/DDBJ databases">
        <authorList>
            <person name="King R."/>
        </authorList>
    </citation>
    <scope>NUCLEOTIDE SEQUENCE</scope>
</reference>
<feature type="repeat" description="ANK" evidence="3">
    <location>
        <begin position="348"/>
        <end position="380"/>
    </location>
</feature>
<dbReference type="PROSITE" id="PS50297">
    <property type="entry name" value="ANK_REP_REGION"/>
    <property type="match status" value="4"/>
</dbReference>
<keyword evidence="5" id="KW-1185">Reference proteome</keyword>
<feature type="repeat" description="ANK" evidence="3">
    <location>
        <begin position="381"/>
        <end position="413"/>
    </location>
</feature>
<name>A0A9N9ML00_9CUCU</name>
<dbReference type="AlphaFoldDB" id="A0A9N9ML00"/>